<keyword evidence="3" id="KW-1185">Reference proteome</keyword>
<reference evidence="3" key="1">
    <citation type="journal article" date="2010" name="Nat. Biotechnol.">
        <title>Draft genome sequence of the oilseed species Ricinus communis.</title>
        <authorList>
            <person name="Chan A.P."/>
            <person name="Crabtree J."/>
            <person name="Zhao Q."/>
            <person name="Lorenzi H."/>
            <person name="Orvis J."/>
            <person name="Puiu D."/>
            <person name="Melake-Berhan A."/>
            <person name="Jones K.M."/>
            <person name="Redman J."/>
            <person name="Chen G."/>
            <person name="Cahoon E.B."/>
            <person name="Gedil M."/>
            <person name="Stanke M."/>
            <person name="Haas B.J."/>
            <person name="Wortman J.R."/>
            <person name="Fraser-Liggett C.M."/>
            <person name="Ravel J."/>
            <person name="Rabinowicz P.D."/>
        </authorList>
    </citation>
    <scope>NUCLEOTIDE SEQUENCE [LARGE SCALE GENOMIC DNA]</scope>
    <source>
        <strain evidence="3">cv. Hale</strain>
    </source>
</reference>
<dbReference type="EMBL" id="EQ973896">
    <property type="protein sequence ID" value="EEF39796.1"/>
    <property type="molecule type" value="Genomic_DNA"/>
</dbReference>
<feature type="compositionally biased region" description="Basic and acidic residues" evidence="1">
    <location>
        <begin position="19"/>
        <end position="28"/>
    </location>
</feature>
<evidence type="ECO:0000313" key="3">
    <source>
        <dbReference type="Proteomes" id="UP000008311"/>
    </source>
</evidence>
<accession>B9S9C6</accession>
<evidence type="ECO:0000313" key="2">
    <source>
        <dbReference type="EMBL" id="EEF39796.1"/>
    </source>
</evidence>
<sequence length="59" mass="6822">MPGAISGLGSCSSGRKRIHSEDRKNLMSERPTHEIVRLTWEQLAARRYINMMHKWRGKG</sequence>
<dbReference type="InParanoid" id="B9S9C6"/>
<feature type="region of interest" description="Disordered" evidence="1">
    <location>
        <begin position="1"/>
        <end position="28"/>
    </location>
</feature>
<dbReference type="Proteomes" id="UP000008311">
    <property type="component" value="Unassembled WGS sequence"/>
</dbReference>
<proteinExistence type="predicted"/>
<organism evidence="2 3">
    <name type="scientific">Ricinus communis</name>
    <name type="common">Castor bean</name>
    <dbReference type="NCBI Taxonomy" id="3988"/>
    <lineage>
        <taxon>Eukaryota</taxon>
        <taxon>Viridiplantae</taxon>
        <taxon>Streptophyta</taxon>
        <taxon>Embryophyta</taxon>
        <taxon>Tracheophyta</taxon>
        <taxon>Spermatophyta</taxon>
        <taxon>Magnoliopsida</taxon>
        <taxon>eudicotyledons</taxon>
        <taxon>Gunneridae</taxon>
        <taxon>Pentapetalae</taxon>
        <taxon>rosids</taxon>
        <taxon>fabids</taxon>
        <taxon>Malpighiales</taxon>
        <taxon>Euphorbiaceae</taxon>
        <taxon>Acalyphoideae</taxon>
        <taxon>Acalypheae</taxon>
        <taxon>Ricinus</taxon>
    </lineage>
</organism>
<evidence type="ECO:0000256" key="1">
    <source>
        <dbReference type="SAM" id="MobiDB-lite"/>
    </source>
</evidence>
<name>B9S9C6_RICCO</name>
<dbReference type="AlphaFoldDB" id="B9S9C6"/>
<protein>
    <submittedName>
        <fullName evidence="2">Uncharacterized protein</fullName>
    </submittedName>
</protein>
<gene>
    <name evidence="2" type="ORF">RCOM_0973360</name>
</gene>